<proteinExistence type="predicted"/>
<protein>
    <submittedName>
        <fullName evidence="1">Uncharacterized protein</fullName>
    </submittedName>
</protein>
<dbReference type="Proteomes" id="UP000284403">
    <property type="component" value="Unassembled WGS sequence"/>
</dbReference>
<organism evidence="1 2">
    <name type="scientific">Trypanosoma conorhini</name>
    <dbReference type="NCBI Taxonomy" id="83891"/>
    <lineage>
        <taxon>Eukaryota</taxon>
        <taxon>Discoba</taxon>
        <taxon>Euglenozoa</taxon>
        <taxon>Kinetoplastea</taxon>
        <taxon>Metakinetoplastina</taxon>
        <taxon>Trypanosomatida</taxon>
        <taxon>Trypanosomatidae</taxon>
        <taxon>Trypanosoma</taxon>
    </lineage>
</organism>
<dbReference type="AlphaFoldDB" id="A0A422NFW0"/>
<reference evidence="1 2" key="1">
    <citation type="journal article" date="2018" name="BMC Genomics">
        <title>Genomic comparison of Trypanosoma conorhini and Trypanosoma rangeli to Trypanosoma cruzi strains of high and low virulence.</title>
        <authorList>
            <person name="Bradwell K.R."/>
            <person name="Koparde V.N."/>
            <person name="Matveyev A.V."/>
            <person name="Serrano M.G."/>
            <person name="Alves J.M."/>
            <person name="Parikh H."/>
            <person name="Huang B."/>
            <person name="Lee V."/>
            <person name="Espinosa-Alvarez O."/>
            <person name="Ortiz P.A."/>
            <person name="Costa-Martins A.G."/>
            <person name="Teixeira M.M."/>
            <person name="Buck G.A."/>
        </authorList>
    </citation>
    <scope>NUCLEOTIDE SEQUENCE [LARGE SCALE GENOMIC DNA]</scope>
    <source>
        <strain evidence="1 2">025E</strain>
    </source>
</reference>
<name>A0A422NFW0_9TRYP</name>
<gene>
    <name evidence="1" type="ORF">Tco025E_07986</name>
</gene>
<evidence type="ECO:0000313" key="2">
    <source>
        <dbReference type="Proteomes" id="UP000284403"/>
    </source>
</evidence>
<accession>A0A422NFW0</accession>
<keyword evidence="2" id="KW-1185">Reference proteome</keyword>
<dbReference type="EMBL" id="MKKU01000682">
    <property type="protein sequence ID" value="RNF04355.1"/>
    <property type="molecule type" value="Genomic_DNA"/>
</dbReference>
<dbReference type="GeneID" id="40321597"/>
<comment type="caution">
    <text evidence="1">The sequence shown here is derived from an EMBL/GenBank/DDBJ whole genome shotgun (WGS) entry which is preliminary data.</text>
</comment>
<dbReference type="RefSeq" id="XP_029225032.1">
    <property type="nucleotide sequence ID" value="XM_029374843.1"/>
</dbReference>
<evidence type="ECO:0000313" key="1">
    <source>
        <dbReference type="EMBL" id="RNF04355.1"/>
    </source>
</evidence>
<dbReference type="OrthoDB" id="269793at2759"/>
<sequence length="191" mass="21389">MNDHEADKGGCLEHYLDLCADEGARSESGKQSCFVTVTELFERLREESSLDELVTGVYVYAEPENSWAPFAILSGDHYFIVLETHSWWWSVELRDGLMVLQRGKDFSSVQNRCRGRYRRCRLLQNGPRLVSQGVCGRRRFNDVLLLVYRQGFFNGGDGGGGVSGHSPVSLALVSFICKECDVRQVSGASLV</sequence>